<comment type="caution">
    <text evidence="3">The sequence shown here is derived from an EMBL/GenBank/DDBJ whole genome shotgun (WGS) entry which is preliminary data.</text>
</comment>
<feature type="compositionally biased region" description="Low complexity" evidence="2">
    <location>
        <begin position="90"/>
        <end position="105"/>
    </location>
</feature>
<protein>
    <submittedName>
        <fullName evidence="3">Uncharacterized protein</fullName>
    </submittedName>
</protein>
<dbReference type="AlphaFoldDB" id="A0A5A8CZA7"/>
<feature type="compositionally biased region" description="Basic and acidic residues" evidence="2">
    <location>
        <begin position="62"/>
        <end position="72"/>
    </location>
</feature>
<dbReference type="GO" id="GO:0005737">
    <property type="term" value="C:cytoplasm"/>
    <property type="evidence" value="ECO:0007669"/>
    <property type="project" value="TreeGrafter"/>
</dbReference>
<dbReference type="PANTHER" id="PTHR15323:SF6">
    <property type="entry name" value="CELL DIVISION CYCLE PROTEIN 123 HOMOLOG"/>
    <property type="match status" value="1"/>
</dbReference>
<feature type="region of interest" description="Disordered" evidence="2">
    <location>
        <begin position="50"/>
        <end position="111"/>
    </location>
</feature>
<dbReference type="Proteomes" id="UP000323011">
    <property type="component" value="Unassembled WGS sequence"/>
</dbReference>
<organism evidence="3 4">
    <name type="scientific">Cafeteria roenbergensis</name>
    <name type="common">Marine flagellate</name>
    <dbReference type="NCBI Taxonomy" id="33653"/>
    <lineage>
        <taxon>Eukaryota</taxon>
        <taxon>Sar</taxon>
        <taxon>Stramenopiles</taxon>
        <taxon>Bigyra</taxon>
        <taxon>Opalozoa</taxon>
        <taxon>Bicosoecida</taxon>
        <taxon>Cafeteriaceae</taxon>
        <taxon>Cafeteria</taxon>
    </lineage>
</organism>
<proteinExistence type="inferred from homology"/>
<dbReference type="EMBL" id="VLTN01000002">
    <property type="protein sequence ID" value="KAA0157121.1"/>
    <property type="molecule type" value="Genomic_DNA"/>
</dbReference>
<evidence type="ECO:0000256" key="2">
    <source>
        <dbReference type="SAM" id="MobiDB-lite"/>
    </source>
</evidence>
<gene>
    <name evidence="3" type="ORF">FNF29_00473</name>
</gene>
<keyword evidence="4" id="KW-1185">Reference proteome</keyword>
<dbReference type="PANTHER" id="PTHR15323">
    <property type="entry name" value="D123 PROTEIN"/>
    <property type="match status" value="1"/>
</dbReference>
<evidence type="ECO:0000313" key="3">
    <source>
        <dbReference type="EMBL" id="KAA0157121.1"/>
    </source>
</evidence>
<dbReference type="Pfam" id="PF07065">
    <property type="entry name" value="D123"/>
    <property type="match status" value="1"/>
</dbReference>
<name>A0A5A8CZA7_CAFRO</name>
<comment type="similarity">
    <text evidence="1">Belongs to the CDC123 family.</text>
</comment>
<sequence>MADGAGDKWSTPQELAATRAEVWLPGLGRLSPGYDVVPITDDVREFLRMDGIMLPPPPPGHVLKERDPRYESPEGAEGGLSLDEFPDSPGAESGADADASSEASSLKPPPPLAEFQVEISGVFEAHGPMLVPRLSWVTPWDGAWMNGEEAQCGSVGEVLTVLKASDAVTEAMGTEVDAPPPGGALGPPNASLVLLDFDDVFARPERCFRAFVRGGHLLALSQLRATRFLPEAKALREVAVGAAESLIDAVSGRGIDIGAADAVFLNTFMVDFAVTPKGRPRLLDLHPLAPDSDLLLLEPSDLDDAQARCLAEDAATAEAAAGPDVPAFVPEVRLVESDKEATPELARRLELMPLPAELAVLMSQAAGASGGAAAAASGAQAGGAADSLEGAIRMAAAAAKAEK</sequence>
<evidence type="ECO:0000256" key="1">
    <source>
        <dbReference type="ARBA" id="ARBA00011047"/>
    </source>
</evidence>
<evidence type="ECO:0000313" key="4">
    <source>
        <dbReference type="Proteomes" id="UP000323011"/>
    </source>
</evidence>
<accession>A0A5A8CZA7</accession>
<dbReference type="InterPro" id="IPR009772">
    <property type="entry name" value="CDC123"/>
</dbReference>
<reference evidence="3 4" key="1">
    <citation type="submission" date="2019-07" db="EMBL/GenBank/DDBJ databases">
        <title>Genomes of Cafeteria roenbergensis.</title>
        <authorList>
            <person name="Fischer M.G."/>
            <person name="Hackl T."/>
            <person name="Roman M."/>
        </authorList>
    </citation>
    <scope>NUCLEOTIDE SEQUENCE [LARGE SCALE GENOMIC DNA]</scope>
    <source>
        <strain evidence="3 4">BVI</strain>
    </source>
</reference>